<dbReference type="Pfam" id="PF14214">
    <property type="entry name" value="Helitron_like_N"/>
    <property type="match status" value="1"/>
</dbReference>
<reference evidence="3" key="2">
    <citation type="submission" date="2015-01" db="EMBL/GenBank/DDBJ databases">
        <title>Evolutionary Origins and Diversification of the Mycorrhizal Mutualists.</title>
        <authorList>
            <consortium name="DOE Joint Genome Institute"/>
            <consortium name="Mycorrhizal Genomics Consortium"/>
            <person name="Kohler A."/>
            <person name="Kuo A."/>
            <person name="Nagy L.G."/>
            <person name="Floudas D."/>
            <person name="Copeland A."/>
            <person name="Barry K.W."/>
            <person name="Cichocki N."/>
            <person name="Veneault-Fourrey C."/>
            <person name="LaButti K."/>
            <person name="Lindquist E.A."/>
            <person name="Lipzen A."/>
            <person name="Lundell T."/>
            <person name="Morin E."/>
            <person name="Murat C."/>
            <person name="Riley R."/>
            <person name="Ohm R."/>
            <person name="Sun H."/>
            <person name="Tunlid A."/>
            <person name="Henrissat B."/>
            <person name="Grigoriev I.V."/>
            <person name="Hibbett D.S."/>
            <person name="Martin F."/>
        </authorList>
    </citation>
    <scope>NUCLEOTIDE SEQUENCE [LARGE SCALE GENOMIC DNA]</scope>
    <source>
        <strain evidence="3">Marx 270</strain>
    </source>
</reference>
<gene>
    <name evidence="2" type="ORF">M404DRAFT_25994</name>
</gene>
<feature type="domain" description="Helitron helicase-like" evidence="1">
    <location>
        <begin position="3"/>
        <end position="48"/>
    </location>
</feature>
<evidence type="ECO:0000259" key="1">
    <source>
        <dbReference type="Pfam" id="PF14214"/>
    </source>
</evidence>
<reference evidence="2 3" key="1">
    <citation type="submission" date="2014-04" db="EMBL/GenBank/DDBJ databases">
        <authorList>
            <consortium name="DOE Joint Genome Institute"/>
            <person name="Kuo A."/>
            <person name="Kohler A."/>
            <person name="Costa M.D."/>
            <person name="Nagy L.G."/>
            <person name="Floudas D."/>
            <person name="Copeland A."/>
            <person name="Barry K.W."/>
            <person name="Cichocki N."/>
            <person name="Veneault-Fourrey C."/>
            <person name="LaButti K."/>
            <person name="Lindquist E.A."/>
            <person name="Lipzen A."/>
            <person name="Lundell T."/>
            <person name="Morin E."/>
            <person name="Murat C."/>
            <person name="Sun H."/>
            <person name="Tunlid A."/>
            <person name="Henrissat B."/>
            <person name="Grigoriev I.V."/>
            <person name="Hibbett D.S."/>
            <person name="Martin F."/>
            <person name="Nordberg H.P."/>
            <person name="Cantor M.N."/>
            <person name="Hua S.X."/>
        </authorList>
    </citation>
    <scope>NUCLEOTIDE SEQUENCE [LARGE SCALE GENOMIC DNA]</scope>
    <source>
        <strain evidence="2 3">Marx 270</strain>
    </source>
</reference>
<evidence type="ECO:0000313" key="3">
    <source>
        <dbReference type="Proteomes" id="UP000054217"/>
    </source>
</evidence>
<dbReference type="OrthoDB" id="432234at2759"/>
<dbReference type="InParanoid" id="A0A0C3J799"/>
<accession>A0A0C3J799</accession>
<dbReference type="STRING" id="870435.A0A0C3J799"/>
<sequence>MAFHECVQAFIDVVLRYNCGSGLFGKCLAYYGMVEAQGRGSLHCHMLVWVGGNPNPDRLRSRMQEDGVFQSSVICWLEDTIKCEIPGMTDVLGMENDLPLSYNNDNDDFDPHVERPPQVEELDERAFATEFQDFAGEVAADHNCQMRIDGSVRPFTALDPETGSILLRRLHPWINNFNDIVLFLLQCNMDIKYIGSRPAAKALTYYIGDYIAKDELKVHVGLQALQSTIESHQERFRDDNVFSIEFKNKNLLTKTVNAMMGRHEISHQQVMSHLLPTPSMLAEENLNIGHLHEALMEDAQLNPEFNEVDCQNSCQEDIPEDEQQIIQMLKLHPQRNVCTPGSQGSLGSVQCLQKGIDDKLAVHSSIMTAAKKRKRPANAKCEEDRMDMEREGIDACEPSITVHSVYDQDTLMMDSKQTSKVEDRESHAKNVISNWQLSENSEQLRAFSIVADHMIAERDDQLLMFITGIAGSGKSHVIHAIQDFFQ</sequence>
<dbReference type="Proteomes" id="UP000054217">
    <property type="component" value="Unassembled WGS sequence"/>
</dbReference>
<dbReference type="HOGENOM" id="CLU_561530_0_0_1"/>
<dbReference type="EMBL" id="KN831969">
    <property type="protein sequence ID" value="KIO04908.1"/>
    <property type="molecule type" value="Genomic_DNA"/>
</dbReference>
<keyword evidence="3" id="KW-1185">Reference proteome</keyword>
<name>A0A0C3J799_PISTI</name>
<evidence type="ECO:0000313" key="2">
    <source>
        <dbReference type="EMBL" id="KIO04908.1"/>
    </source>
</evidence>
<dbReference type="InterPro" id="IPR025476">
    <property type="entry name" value="Helitron_helicase-like"/>
</dbReference>
<dbReference type="AlphaFoldDB" id="A0A0C3J799"/>
<organism evidence="2 3">
    <name type="scientific">Pisolithus tinctorius Marx 270</name>
    <dbReference type="NCBI Taxonomy" id="870435"/>
    <lineage>
        <taxon>Eukaryota</taxon>
        <taxon>Fungi</taxon>
        <taxon>Dikarya</taxon>
        <taxon>Basidiomycota</taxon>
        <taxon>Agaricomycotina</taxon>
        <taxon>Agaricomycetes</taxon>
        <taxon>Agaricomycetidae</taxon>
        <taxon>Boletales</taxon>
        <taxon>Sclerodermatineae</taxon>
        <taxon>Pisolithaceae</taxon>
        <taxon>Pisolithus</taxon>
    </lineage>
</organism>
<protein>
    <recommendedName>
        <fullName evidence="1">Helitron helicase-like domain-containing protein</fullName>
    </recommendedName>
</protein>
<proteinExistence type="predicted"/>